<dbReference type="AlphaFoldDB" id="A0A5B8RFG3"/>
<accession>A0A5B8RFG3</accession>
<protein>
    <submittedName>
        <fullName evidence="2">Uncharacterized protein</fullName>
    </submittedName>
</protein>
<evidence type="ECO:0000256" key="1">
    <source>
        <dbReference type="SAM" id="MobiDB-lite"/>
    </source>
</evidence>
<name>A0A5B8RFG3_9ZZZZ</name>
<feature type="compositionally biased region" description="Low complexity" evidence="1">
    <location>
        <begin position="1"/>
        <end position="15"/>
    </location>
</feature>
<evidence type="ECO:0000313" key="2">
    <source>
        <dbReference type="EMBL" id="QEA06743.1"/>
    </source>
</evidence>
<gene>
    <name evidence="2" type="ORF">KBTEX_03084</name>
</gene>
<reference evidence="2" key="1">
    <citation type="submission" date="2019-06" db="EMBL/GenBank/DDBJ databases">
        <authorList>
            <person name="Murdoch R.W."/>
            <person name="Fathepure B."/>
        </authorList>
    </citation>
    <scope>NUCLEOTIDE SEQUENCE</scope>
</reference>
<feature type="region of interest" description="Disordered" evidence="1">
    <location>
        <begin position="1"/>
        <end position="34"/>
    </location>
</feature>
<proteinExistence type="predicted"/>
<organism evidence="2">
    <name type="scientific">uncultured organism</name>
    <dbReference type="NCBI Taxonomy" id="155900"/>
    <lineage>
        <taxon>unclassified sequences</taxon>
        <taxon>environmental samples</taxon>
    </lineage>
</organism>
<sequence>MGARQRQGQGRAQAAPVEGEQGAEALPGLFRIDGGEGQEGRRGLAAALAEVAADAAGIVAGGDGVEREVAHPQAQPVGGPHRGRAVGEQPALAAVREPAGDVQARQLEVHLQCRQALAQQGFEVLAQALDPGDGVVHHRTAERALRQGAGGVQQPFQGLRVMTAEALGEQVLAELVGAQAVQVEGLTVRLVHRFALHPRAQAQAQEGLRRVAQEAHQPLQRDLAQLRLRLGQRGVDERRGGAVAGVPAAGRAQPVVGVAEHRGLRVSAVAGAEGLQRVFGEQRRAGRVPVRGGEGAVQAVAELVDQHRGQALAVVADAAPDVAHVQP</sequence>
<dbReference type="EMBL" id="MN079167">
    <property type="protein sequence ID" value="QEA06743.1"/>
    <property type="molecule type" value="Genomic_DNA"/>
</dbReference>